<evidence type="ECO:0000259" key="4">
    <source>
        <dbReference type="PROSITE" id="PS50949"/>
    </source>
</evidence>
<keyword evidence="2" id="KW-0238">DNA-binding</keyword>
<name>A0ABS2R5S1_9BACI</name>
<dbReference type="CDD" id="cd07377">
    <property type="entry name" value="WHTH_GntR"/>
    <property type="match status" value="1"/>
</dbReference>
<evidence type="ECO:0000256" key="1">
    <source>
        <dbReference type="ARBA" id="ARBA00023015"/>
    </source>
</evidence>
<dbReference type="InterPro" id="IPR036390">
    <property type="entry name" value="WH_DNA-bd_sf"/>
</dbReference>
<evidence type="ECO:0000313" key="6">
    <source>
        <dbReference type="Proteomes" id="UP000823485"/>
    </source>
</evidence>
<dbReference type="SUPFAM" id="SSF46785">
    <property type="entry name" value="Winged helix' DNA-binding domain"/>
    <property type="match status" value="1"/>
</dbReference>
<gene>
    <name evidence="5" type="ORF">JOC94_000941</name>
</gene>
<dbReference type="InterPro" id="IPR036388">
    <property type="entry name" value="WH-like_DNA-bd_sf"/>
</dbReference>
<dbReference type="SMART" id="SM00345">
    <property type="entry name" value="HTH_GNTR"/>
    <property type="match status" value="1"/>
</dbReference>
<dbReference type="RefSeq" id="WP_077111115.1">
    <property type="nucleotide sequence ID" value="NZ_JAFBFH010000004.1"/>
</dbReference>
<keyword evidence="6" id="KW-1185">Reference proteome</keyword>
<sequence>MEIFIRKNSDLPIYEQVTTQIKALISKGKLSPGEAIPSMRALAKKLGISVITVQRAYDELAKEGFIETIPAKGSFISENCLAFFEEEMTKKLEMHLQSAVQIAHDFDIPITTLHELIDFFNEEED</sequence>
<proteinExistence type="predicted"/>
<dbReference type="PANTHER" id="PTHR38445">
    <property type="entry name" value="HTH-TYPE TRANSCRIPTIONAL REPRESSOR YTRA"/>
    <property type="match status" value="1"/>
</dbReference>
<organism evidence="5 6">
    <name type="scientific">Siminovitchia thermophila</name>
    <dbReference type="NCBI Taxonomy" id="1245522"/>
    <lineage>
        <taxon>Bacteria</taxon>
        <taxon>Bacillati</taxon>
        <taxon>Bacillota</taxon>
        <taxon>Bacilli</taxon>
        <taxon>Bacillales</taxon>
        <taxon>Bacillaceae</taxon>
        <taxon>Siminovitchia</taxon>
    </lineage>
</organism>
<dbReference type="PROSITE" id="PS50949">
    <property type="entry name" value="HTH_GNTR"/>
    <property type="match status" value="1"/>
</dbReference>
<comment type="caution">
    <text evidence="5">The sequence shown here is derived from an EMBL/GenBank/DDBJ whole genome shotgun (WGS) entry which is preliminary data.</text>
</comment>
<dbReference type="Gene3D" id="1.10.10.10">
    <property type="entry name" value="Winged helix-like DNA-binding domain superfamily/Winged helix DNA-binding domain"/>
    <property type="match status" value="1"/>
</dbReference>
<evidence type="ECO:0000256" key="2">
    <source>
        <dbReference type="ARBA" id="ARBA00023125"/>
    </source>
</evidence>
<dbReference type="InterPro" id="IPR000524">
    <property type="entry name" value="Tscrpt_reg_HTH_GntR"/>
</dbReference>
<evidence type="ECO:0000256" key="3">
    <source>
        <dbReference type="ARBA" id="ARBA00023163"/>
    </source>
</evidence>
<dbReference type="Pfam" id="PF00392">
    <property type="entry name" value="GntR"/>
    <property type="match status" value="1"/>
</dbReference>
<dbReference type="PANTHER" id="PTHR38445:SF7">
    <property type="entry name" value="GNTR-FAMILY TRANSCRIPTIONAL REGULATOR"/>
    <property type="match status" value="1"/>
</dbReference>
<evidence type="ECO:0000313" key="5">
    <source>
        <dbReference type="EMBL" id="MBM7713971.1"/>
    </source>
</evidence>
<reference evidence="5 6" key="1">
    <citation type="submission" date="2021-01" db="EMBL/GenBank/DDBJ databases">
        <title>Genomic Encyclopedia of Type Strains, Phase IV (KMG-IV): sequencing the most valuable type-strain genomes for metagenomic binning, comparative biology and taxonomic classification.</title>
        <authorList>
            <person name="Goeker M."/>
        </authorList>
    </citation>
    <scope>NUCLEOTIDE SEQUENCE [LARGE SCALE GENOMIC DNA]</scope>
    <source>
        <strain evidence="5 6">DSM 105453</strain>
    </source>
</reference>
<keyword evidence="1" id="KW-0805">Transcription regulation</keyword>
<accession>A0ABS2R5S1</accession>
<keyword evidence="3" id="KW-0804">Transcription</keyword>
<protein>
    <submittedName>
        <fullName evidence="5">GntR family transcriptional regulator</fullName>
    </submittedName>
</protein>
<dbReference type="EMBL" id="JAFBFH010000004">
    <property type="protein sequence ID" value="MBM7713971.1"/>
    <property type="molecule type" value="Genomic_DNA"/>
</dbReference>
<feature type="domain" description="HTH gntR-type" evidence="4">
    <location>
        <begin position="11"/>
        <end position="79"/>
    </location>
</feature>
<dbReference type="Proteomes" id="UP000823485">
    <property type="component" value="Unassembled WGS sequence"/>
</dbReference>